<protein>
    <recommendedName>
        <fullName evidence="1">DNA-directed DNA polymerase</fullName>
        <ecNumber evidence="1">2.7.7.7</ecNumber>
    </recommendedName>
</protein>
<evidence type="ECO:0000313" key="8">
    <source>
        <dbReference type="Proteomes" id="UP000585474"/>
    </source>
</evidence>
<evidence type="ECO:0000256" key="4">
    <source>
        <dbReference type="ARBA" id="ARBA00022932"/>
    </source>
</evidence>
<feature type="chain" id="PRO_5029833232" description="DNA-directed DNA polymerase" evidence="5">
    <location>
        <begin position="20"/>
        <end position="221"/>
    </location>
</feature>
<dbReference type="OrthoDB" id="6755010at2759"/>
<dbReference type="InterPro" id="IPR038256">
    <property type="entry name" value="Pol_alpha_znc_sf"/>
</dbReference>
<dbReference type="InterPro" id="IPR015088">
    <property type="entry name" value="Znf_DNA-dir_DNA_pol_B_alpha"/>
</dbReference>
<dbReference type="GO" id="GO:0003887">
    <property type="term" value="F:DNA-directed DNA polymerase activity"/>
    <property type="evidence" value="ECO:0007669"/>
    <property type="project" value="UniProtKB-KW"/>
</dbReference>
<organism evidence="7 8">
    <name type="scientific">Actinidia rufa</name>
    <dbReference type="NCBI Taxonomy" id="165716"/>
    <lineage>
        <taxon>Eukaryota</taxon>
        <taxon>Viridiplantae</taxon>
        <taxon>Streptophyta</taxon>
        <taxon>Embryophyta</taxon>
        <taxon>Tracheophyta</taxon>
        <taxon>Spermatophyta</taxon>
        <taxon>Magnoliopsida</taxon>
        <taxon>eudicotyledons</taxon>
        <taxon>Gunneridae</taxon>
        <taxon>Pentapetalae</taxon>
        <taxon>asterids</taxon>
        <taxon>Ericales</taxon>
        <taxon>Actinidiaceae</taxon>
        <taxon>Actinidia</taxon>
    </lineage>
</organism>
<dbReference type="InterPro" id="IPR043502">
    <property type="entry name" value="DNA/RNA_pol_sf"/>
</dbReference>
<dbReference type="Proteomes" id="UP000585474">
    <property type="component" value="Unassembled WGS sequence"/>
</dbReference>
<keyword evidence="2" id="KW-0808">Transferase</keyword>
<accession>A0A7J0EJ53</accession>
<dbReference type="InterPro" id="IPR042087">
    <property type="entry name" value="DNA_pol_B_thumb"/>
</dbReference>
<dbReference type="EMBL" id="BJWL01000005">
    <property type="protein sequence ID" value="GFY86488.1"/>
    <property type="molecule type" value="Genomic_DNA"/>
</dbReference>
<dbReference type="SUPFAM" id="SSF56672">
    <property type="entry name" value="DNA/RNA polymerases"/>
    <property type="match status" value="1"/>
</dbReference>
<name>A0A7J0EJ53_9ERIC</name>
<evidence type="ECO:0000259" key="6">
    <source>
        <dbReference type="Pfam" id="PF08996"/>
    </source>
</evidence>
<evidence type="ECO:0000256" key="3">
    <source>
        <dbReference type="ARBA" id="ARBA00022695"/>
    </source>
</evidence>
<keyword evidence="8" id="KW-1185">Reference proteome</keyword>
<evidence type="ECO:0000313" key="7">
    <source>
        <dbReference type="EMBL" id="GFY86488.1"/>
    </source>
</evidence>
<dbReference type="Gene3D" id="1.10.3200.20">
    <property type="entry name" value="DNA Polymerase alpha, zinc finger"/>
    <property type="match status" value="1"/>
</dbReference>
<gene>
    <name evidence="7" type="ORF">Acr_05g0001270</name>
</gene>
<proteinExistence type="predicted"/>
<reference evidence="7 8" key="1">
    <citation type="submission" date="2019-07" db="EMBL/GenBank/DDBJ databases">
        <title>De Novo Assembly of kiwifruit Actinidia rufa.</title>
        <authorList>
            <person name="Sugita-Konishi S."/>
            <person name="Sato K."/>
            <person name="Mori E."/>
            <person name="Abe Y."/>
            <person name="Kisaki G."/>
            <person name="Hamano K."/>
            <person name="Suezawa K."/>
            <person name="Otani M."/>
            <person name="Fukuda T."/>
            <person name="Manabe T."/>
            <person name="Gomi K."/>
            <person name="Tabuchi M."/>
            <person name="Akimitsu K."/>
            <person name="Kataoka I."/>
        </authorList>
    </citation>
    <scope>NUCLEOTIDE SEQUENCE [LARGE SCALE GENOMIC DNA]</scope>
    <source>
        <strain evidence="8">cv. Fuchu</strain>
    </source>
</reference>
<evidence type="ECO:0000256" key="2">
    <source>
        <dbReference type="ARBA" id="ARBA00022679"/>
    </source>
</evidence>
<dbReference type="AlphaFoldDB" id="A0A7J0EJ53"/>
<keyword evidence="4 7" id="KW-0239">DNA-directed DNA polymerase</keyword>
<dbReference type="GO" id="GO:0006273">
    <property type="term" value="P:lagging strand elongation"/>
    <property type="evidence" value="ECO:0007669"/>
    <property type="project" value="TreeGrafter"/>
</dbReference>
<dbReference type="GO" id="GO:0003688">
    <property type="term" value="F:DNA replication origin binding"/>
    <property type="evidence" value="ECO:0007669"/>
    <property type="project" value="TreeGrafter"/>
</dbReference>
<evidence type="ECO:0000256" key="1">
    <source>
        <dbReference type="ARBA" id="ARBA00012417"/>
    </source>
</evidence>
<feature type="signal peptide" evidence="5">
    <location>
        <begin position="1"/>
        <end position="19"/>
    </location>
</feature>
<feature type="domain" description="Zinc finger DNA-directed DNA polymerase family B alpha" evidence="6">
    <location>
        <begin position="120"/>
        <end position="210"/>
    </location>
</feature>
<dbReference type="PANTHER" id="PTHR45861">
    <property type="entry name" value="DNA POLYMERASE ALPHA CATALYTIC SUBUNIT"/>
    <property type="match status" value="1"/>
</dbReference>
<dbReference type="Pfam" id="PF08996">
    <property type="entry name" value="zf-DNA_Pol"/>
    <property type="match status" value="1"/>
</dbReference>
<sequence>MVTPLVALLEIQFLMALLGQIIQQGLLSGARHPDELKRDSGKWMIDIDYYLSQQIHPVVSRLCAVIQGTSPARLADCLGLDSSKFKSKSSEGVNNDPSSSLLCAIDDEESEKQTDSQAGQSSHYFWHNLHCPKCPDEGDGNTISPALLANQVKRQAERFISTYYKGLMMCDDETCKYTTRGLNLRVIGDSERGTVCPNYPRCNGHLIRTVDRNMRIPDLVV</sequence>
<evidence type="ECO:0000256" key="5">
    <source>
        <dbReference type="SAM" id="SignalP"/>
    </source>
</evidence>
<dbReference type="PANTHER" id="PTHR45861:SF1">
    <property type="entry name" value="DNA POLYMERASE ALPHA CATALYTIC SUBUNIT"/>
    <property type="match status" value="1"/>
</dbReference>
<dbReference type="EC" id="2.7.7.7" evidence="1"/>
<comment type="caution">
    <text evidence="7">The sequence shown here is derived from an EMBL/GenBank/DDBJ whole genome shotgun (WGS) entry which is preliminary data.</text>
</comment>
<dbReference type="GO" id="GO:0003697">
    <property type="term" value="F:single-stranded DNA binding"/>
    <property type="evidence" value="ECO:0007669"/>
    <property type="project" value="TreeGrafter"/>
</dbReference>
<keyword evidence="5" id="KW-0732">Signal</keyword>
<dbReference type="GO" id="GO:0003682">
    <property type="term" value="F:chromatin binding"/>
    <property type="evidence" value="ECO:0007669"/>
    <property type="project" value="TreeGrafter"/>
</dbReference>
<dbReference type="GO" id="GO:0005658">
    <property type="term" value="C:alpha DNA polymerase:primase complex"/>
    <property type="evidence" value="ECO:0007669"/>
    <property type="project" value="TreeGrafter"/>
</dbReference>
<keyword evidence="3" id="KW-0548">Nucleotidyltransferase</keyword>
<dbReference type="GO" id="GO:1902975">
    <property type="term" value="P:mitotic DNA replication initiation"/>
    <property type="evidence" value="ECO:0007669"/>
    <property type="project" value="TreeGrafter"/>
</dbReference>
<dbReference type="GO" id="GO:0006272">
    <property type="term" value="P:leading strand elongation"/>
    <property type="evidence" value="ECO:0007669"/>
    <property type="project" value="TreeGrafter"/>
</dbReference>
<dbReference type="Gene3D" id="1.10.132.60">
    <property type="entry name" value="DNA polymerase family B, C-terminal domain"/>
    <property type="match status" value="1"/>
</dbReference>